<dbReference type="InterPro" id="IPR053134">
    <property type="entry name" value="RNA-dir_DNA_polymerase"/>
</dbReference>
<keyword evidence="3" id="KW-1185">Reference proteome</keyword>
<feature type="domain" description="Reverse transcriptase" evidence="1">
    <location>
        <begin position="47"/>
        <end position="207"/>
    </location>
</feature>
<dbReference type="InterPro" id="IPR000477">
    <property type="entry name" value="RT_dom"/>
</dbReference>
<dbReference type="Gene3D" id="3.30.70.270">
    <property type="match status" value="3"/>
</dbReference>
<evidence type="ECO:0000313" key="3">
    <source>
        <dbReference type="Proteomes" id="UP001454036"/>
    </source>
</evidence>
<reference evidence="2 3" key="1">
    <citation type="submission" date="2024-01" db="EMBL/GenBank/DDBJ databases">
        <title>The complete chloroplast genome sequence of Lithospermum erythrorhizon: insights into the phylogenetic relationship among Boraginaceae species and the maternal lineages of purple gromwells.</title>
        <authorList>
            <person name="Okada T."/>
            <person name="Watanabe K."/>
        </authorList>
    </citation>
    <scope>NUCLEOTIDE SEQUENCE [LARGE SCALE GENOMIC DNA]</scope>
</reference>
<gene>
    <name evidence="2" type="ORF">LIER_43045</name>
</gene>
<dbReference type="EMBL" id="BAABME010032381">
    <property type="protein sequence ID" value="GAA0149319.1"/>
    <property type="molecule type" value="Genomic_DNA"/>
</dbReference>
<evidence type="ECO:0000259" key="1">
    <source>
        <dbReference type="Pfam" id="PF00078"/>
    </source>
</evidence>
<protein>
    <recommendedName>
        <fullName evidence="1">Reverse transcriptase domain-containing protein</fullName>
    </recommendedName>
</protein>
<dbReference type="CDD" id="cd01647">
    <property type="entry name" value="RT_LTR"/>
    <property type="match status" value="1"/>
</dbReference>
<dbReference type="SUPFAM" id="SSF56672">
    <property type="entry name" value="DNA/RNA polymerases"/>
    <property type="match status" value="1"/>
</dbReference>
<evidence type="ECO:0000313" key="2">
    <source>
        <dbReference type="EMBL" id="GAA0149319.1"/>
    </source>
</evidence>
<accession>A0AAV3PCE3</accession>
<dbReference type="PANTHER" id="PTHR24559:SF444">
    <property type="entry name" value="REVERSE TRANSCRIPTASE DOMAIN-CONTAINING PROTEIN"/>
    <property type="match status" value="1"/>
</dbReference>
<dbReference type="Proteomes" id="UP001454036">
    <property type="component" value="Unassembled WGS sequence"/>
</dbReference>
<organism evidence="2 3">
    <name type="scientific">Lithospermum erythrorhizon</name>
    <name type="common">Purple gromwell</name>
    <name type="synonym">Lithospermum officinale var. erythrorhizon</name>
    <dbReference type="NCBI Taxonomy" id="34254"/>
    <lineage>
        <taxon>Eukaryota</taxon>
        <taxon>Viridiplantae</taxon>
        <taxon>Streptophyta</taxon>
        <taxon>Embryophyta</taxon>
        <taxon>Tracheophyta</taxon>
        <taxon>Spermatophyta</taxon>
        <taxon>Magnoliopsida</taxon>
        <taxon>eudicotyledons</taxon>
        <taxon>Gunneridae</taxon>
        <taxon>Pentapetalae</taxon>
        <taxon>asterids</taxon>
        <taxon>lamiids</taxon>
        <taxon>Boraginales</taxon>
        <taxon>Boraginaceae</taxon>
        <taxon>Boraginoideae</taxon>
        <taxon>Lithospermeae</taxon>
        <taxon>Lithospermum</taxon>
    </lineage>
</organism>
<dbReference type="PANTHER" id="PTHR24559">
    <property type="entry name" value="TRANSPOSON TY3-I GAG-POL POLYPROTEIN"/>
    <property type="match status" value="1"/>
</dbReference>
<sequence>MEGVIKIIKYELTYTKYTPPSRIPLNWRTPFPFPYPFPEWISNMVMIKKSNNKWRMCTDFTNLNKACPKDYCPLPCLGRLVDGSAGYEVFNFLDASRGYHQILLHEDDQKKTTFITEYGLYCWKVMSFGLKNAGATYQRMVNNIFKEKIGRNMEIYVDDMLVKSKARGDHLYNLRESLERLRDCRLRINPEKCSLGVTSGKFLGFMISIRGIEPNPDKIDALRGMDPPNTYKELQRVAGRLVGLSRFISSSGDCSFLFFKKIMQASKEPFESDEECTKAFSELKEYLGSPKFLM</sequence>
<proteinExistence type="predicted"/>
<dbReference type="InterPro" id="IPR043502">
    <property type="entry name" value="DNA/RNA_pol_sf"/>
</dbReference>
<dbReference type="InterPro" id="IPR043128">
    <property type="entry name" value="Rev_trsase/Diguanyl_cyclase"/>
</dbReference>
<name>A0AAV3PCE3_LITER</name>
<comment type="caution">
    <text evidence="2">The sequence shown here is derived from an EMBL/GenBank/DDBJ whole genome shotgun (WGS) entry which is preliminary data.</text>
</comment>
<dbReference type="AlphaFoldDB" id="A0AAV3PCE3"/>
<dbReference type="Pfam" id="PF00078">
    <property type="entry name" value="RVT_1"/>
    <property type="match status" value="1"/>
</dbReference>